<keyword evidence="2" id="KW-1185">Reference proteome</keyword>
<dbReference type="EMBL" id="JTHP01000058">
    <property type="protein sequence ID" value="KJD43417.1"/>
    <property type="molecule type" value="Genomic_DNA"/>
</dbReference>
<dbReference type="PATRIC" id="fig|159743.3.peg.5064"/>
<proteinExistence type="predicted"/>
<reference evidence="1 2" key="1">
    <citation type="submission" date="2014-11" db="EMBL/GenBank/DDBJ databases">
        <title>Draft Genome Sequences of Paenibacillus polymyxa NRRL B-30509 and Paenibacillus terrae NRRL B-30644, Strains from a Poultry Environment that Produce Tridecaptin A and Paenicidins.</title>
        <authorList>
            <person name="van Belkum M.J."/>
            <person name="Lohans C.T."/>
            <person name="Vederas J.C."/>
        </authorList>
    </citation>
    <scope>NUCLEOTIDE SEQUENCE [LARGE SCALE GENOMIC DNA]</scope>
    <source>
        <strain evidence="1 2">NRRL B-30644</strain>
    </source>
</reference>
<accession>A0A0D7X095</accession>
<name>A0A0D7X095_9BACL</name>
<dbReference type="Proteomes" id="UP000032534">
    <property type="component" value="Unassembled WGS sequence"/>
</dbReference>
<sequence length="74" mass="8309">MGAGACSGAFVFPVKLFSGKAQDATRDEDDIWVGPNEFVIPHVEACHIRFSIYRILRGLYFEQAQAIQEISFED</sequence>
<gene>
    <name evidence="1" type="ORF">QD47_22780</name>
</gene>
<protein>
    <submittedName>
        <fullName evidence="1">Uncharacterized protein</fullName>
    </submittedName>
</protein>
<dbReference type="AlphaFoldDB" id="A0A0D7X095"/>
<comment type="caution">
    <text evidence="1">The sequence shown here is derived from an EMBL/GenBank/DDBJ whole genome shotgun (WGS) entry which is preliminary data.</text>
</comment>
<evidence type="ECO:0000313" key="2">
    <source>
        <dbReference type="Proteomes" id="UP000032534"/>
    </source>
</evidence>
<evidence type="ECO:0000313" key="1">
    <source>
        <dbReference type="EMBL" id="KJD43417.1"/>
    </source>
</evidence>
<organism evidence="1 2">
    <name type="scientific">Paenibacillus terrae</name>
    <dbReference type="NCBI Taxonomy" id="159743"/>
    <lineage>
        <taxon>Bacteria</taxon>
        <taxon>Bacillati</taxon>
        <taxon>Bacillota</taxon>
        <taxon>Bacilli</taxon>
        <taxon>Bacillales</taxon>
        <taxon>Paenibacillaceae</taxon>
        <taxon>Paenibacillus</taxon>
    </lineage>
</organism>